<feature type="transmembrane region" description="Helical" evidence="1">
    <location>
        <begin position="132"/>
        <end position="156"/>
    </location>
</feature>
<sequence length="199" mass="22264">MTVLSYLKGSLIWLIILLTGTISTPVSAATHFLPKEKPPNQVAPQSDSTIWSDAAQGLMSFFSQGLNEAIVLFTGLFLIGTFAMVFSVLLRNGQWQKFATQTMAWSFLALLLIRLIPLLAITIHSWEDVNEYLLFGIKLIATGVFLIGLLAIEPIADLFRRGDQLIAHPKYRRWAKNALGIAILMILLSQGFMYFYLKV</sequence>
<dbReference type="RefSeq" id="WP_077591238.1">
    <property type="nucleotide sequence ID" value="NZ_CP019641.1"/>
</dbReference>
<dbReference type="Proteomes" id="UP000188184">
    <property type="component" value="Plasmid unnamed1"/>
</dbReference>
<dbReference type="AlphaFoldDB" id="A0A1Q2L4L4"/>
<protein>
    <submittedName>
        <fullName evidence="2">Uncharacterized protein</fullName>
    </submittedName>
</protein>
<evidence type="ECO:0000313" key="2">
    <source>
        <dbReference type="EMBL" id="AQQ55379.1"/>
    </source>
</evidence>
<evidence type="ECO:0000313" key="3">
    <source>
        <dbReference type="Proteomes" id="UP000188184"/>
    </source>
</evidence>
<keyword evidence="3" id="KW-1185">Reference proteome</keyword>
<reference evidence="2 3" key="1">
    <citation type="submission" date="2017-02" db="EMBL/GenBank/DDBJ databases">
        <title>The complete genomic sequence of a novel cold adapted crude oil-degrading bacterium Planococcus qaidamina Y42.</title>
        <authorList>
            <person name="Yang R."/>
        </authorList>
    </citation>
    <scope>NUCLEOTIDE SEQUENCE [LARGE SCALE GENOMIC DNA]</scope>
    <source>
        <strain evidence="2 3">Y42</strain>
        <plasmid evidence="2 3">unnamed1</plasmid>
    </source>
</reference>
<keyword evidence="2" id="KW-0614">Plasmid</keyword>
<keyword evidence="1" id="KW-0812">Transmembrane</keyword>
<gene>
    <name evidence="2" type="ORF">B0X71_19610</name>
</gene>
<geneLocation type="plasmid" evidence="2 3">
    <name>unnamed1</name>
</geneLocation>
<evidence type="ECO:0000256" key="1">
    <source>
        <dbReference type="SAM" id="Phobius"/>
    </source>
</evidence>
<dbReference type="EMBL" id="CP019641">
    <property type="protein sequence ID" value="AQQ55379.1"/>
    <property type="molecule type" value="Genomic_DNA"/>
</dbReference>
<dbReference type="OrthoDB" id="2932504at2"/>
<feature type="transmembrane region" description="Helical" evidence="1">
    <location>
        <begin position="177"/>
        <end position="197"/>
    </location>
</feature>
<proteinExistence type="predicted"/>
<accession>A0A1Q2L4L4</accession>
<feature type="transmembrane region" description="Helical" evidence="1">
    <location>
        <begin position="69"/>
        <end position="90"/>
    </location>
</feature>
<keyword evidence="1" id="KW-0472">Membrane</keyword>
<dbReference type="KEGG" id="pmar:B0X71_19610"/>
<organism evidence="2 3">
    <name type="scientific">Planococcus lenghuensis</name>
    <dbReference type="NCBI Taxonomy" id="2213202"/>
    <lineage>
        <taxon>Bacteria</taxon>
        <taxon>Bacillati</taxon>
        <taxon>Bacillota</taxon>
        <taxon>Bacilli</taxon>
        <taxon>Bacillales</taxon>
        <taxon>Caryophanaceae</taxon>
        <taxon>Planococcus</taxon>
    </lineage>
</organism>
<feature type="transmembrane region" description="Helical" evidence="1">
    <location>
        <begin position="102"/>
        <end position="126"/>
    </location>
</feature>
<keyword evidence="1" id="KW-1133">Transmembrane helix</keyword>
<name>A0A1Q2L4L4_9BACL</name>